<feature type="transmembrane region" description="Helical" evidence="8">
    <location>
        <begin position="99"/>
        <end position="121"/>
    </location>
</feature>
<feature type="transmembrane region" description="Helical" evidence="8">
    <location>
        <begin position="314"/>
        <end position="336"/>
    </location>
</feature>
<comment type="subcellular location">
    <subcellularLocation>
        <location evidence="1">Membrane</location>
        <topology evidence="1">Multi-pass membrane protein</topology>
    </subcellularLocation>
</comment>
<keyword evidence="5 8" id="KW-0472">Membrane</keyword>
<accession>A0A7E6FC83</accession>
<feature type="domain" description="G-protein coupled receptors family 1 profile" evidence="9">
    <location>
        <begin position="42"/>
        <end position="333"/>
    </location>
</feature>
<dbReference type="Proteomes" id="UP000515154">
    <property type="component" value="Linkage group LG15"/>
</dbReference>
<feature type="transmembrane region" description="Helical" evidence="8">
    <location>
        <begin position="63"/>
        <end position="87"/>
    </location>
</feature>
<dbReference type="SMART" id="SM01381">
    <property type="entry name" value="7TM_GPCR_Srsx"/>
    <property type="match status" value="1"/>
</dbReference>
<dbReference type="InterPro" id="IPR000276">
    <property type="entry name" value="GPCR_Rhodpsn"/>
</dbReference>
<evidence type="ECO:0000259" key="9">
    <source>
        <dbReference type="PROSITE" id="PS50262"/>
    </source>
</evidence>
<organism evidence="10 11">
    <name type="scientific">Octopus sinensis</name>
    <name type="common">East Asian common octopus</name>
    <dbReference type="NCBI Taxonomy" id="2607531"/>
    <lineage>
        <taxon>Eukaryota</taxon>
        <taxon>Metazoa</taxon>
        <taxon>Spiralia</taxon>
        <taxon>Lophotrochozoa</taxon>
        <taxon>Mollusca</taxon>
        <taxon>Cephalopoda</taxon>
        <taxon>Coleoidea</taxon>
        <taxon>Octopodiformes</taxon>
        <taxon>Octopoda</taxon>
        <taxon>Incirrata</taxon>
        <taxon>Octopodidae</taxon>
        <taxon>Octopus</taxon>
    </lineage>
</organism>
<dbReference type="GO" id="GO:0016020">
    <property type="term" value="C:membrane"/>
    <property type="evidence" value="ECO:0007669"/>
    <property type="project" value="UniProtKB-SubCell"/>
</dbReference>
<dbReference type="Pfam" id="PF00001">
    <property type="entry name" value="7tm_1"/>
    <property type="match status" value="1"/>
</dbReference>
<keyword evidence="6" id="KW-0675">Receptor</keyword>
<keyword evidence="10" id="KW-1185">Reference proteome</keyword>
<evidence type="ECO:0000256" key="1">
    <source>
        <dbReference type="ARBA" id="ARBA00004141"/>
    </source>
</evidence>
<dbReference type="KEGG" id="osn:118766189"/>
<evidence type="ECO:0000256" key="7">
    <source>
        <dbReference type="ARBA" id="ARBA00023224"/>
    </source>
</evidence>
<evidence type="ECO:0000256" key="5">
    <source>
        <dbReference type="ARBA" id="ARBA00023136"/>
    </source>
</evidence>
<feature type="transmembrane region" description="Helical" evidence="8">
    <location>
        <begin position="274"/>
        <end position="299"/>
    </location>
</feature>
<dbReference type="CDD" id="cd00637">
    <property type="entry name" value="7tm_classA_rhodopsin-like"/>
    <property type="match status" value="1"/>
</dbReference>
<dbReference type="InterPro" id="IPR017452">
    <property type="entry name" value="GPCR_Rhodpsn_7TM"/>
</dbReference>
<feature type="transmembrane region" description="Helical" evidence="8">
    <location>
        <begin position="24"/>
        <end position="51"/>
    </location>
</feature>
<gene>
    <name evidence="11" type="primary">LOC118766189</name>
</gene>
<dbReference type="GO" id="GO:0004930">
    <property type="term" value="F:G protein-coupled receptor activity"/>
    <property type="evidence" value="ECO:0007669"/>
    <property type="project" value="UniProtKB-KW"/>
</dbReference>
<protein>
    <submittedName>
        <fullName evidence="11">Neuromedin-U receptor 2-like</fullName>
    </submittedName>
</protein>
<feature type="transmembrane region" description="Helical" evidence="8">
    <location>
        <begin position="142"/>
        <end position="161"/>
    </location>
</feature>
<keyword evidence="2 8" id="KW-0812">Transmembrane</keyword>
<feature type="transmembrane region" description="Helical" evidence="8">
    <location>
        <begin position="191"/>
        <end position="215"/>
    </location>
</feature>
<keyword evidence="4" id="KW-0297">G-protein coupled receptor</keyword>
<dbReference type="PRINTS" id="PR00237">
    <property type="entry name" value="GPCRRHODOPSN"/>
</dbReference>
<keyword evidence="7" id="KW-0807">Transducer</keyword>
<proteinExistence type="predicted"/>
<dbReference type="PANTHER" id="PTHR24238">
    <property type="entry name" value="G-PROTEIN COUPLED RECEPTOR"/>
    <property type="match status" value="1"/>
</dbReference>
<dbReference type="SUPFAM" id="SSF81321">
    <property type="entry name" value="Family A G protein-coupled receptor-like"/>
    <property type="match status" value="1"/>
</dbReference>
<evidence type="ECO:0000256" key="4">
    <source>
        <dbReference type="ARBA" id="ARBA00023040"/>
    </source>
</evidence>
<evidence type="ECO:0000256" key="8">
    <source>
        <dbReference type="SAM" id="Phobius"/>
    </source>
</evidence>
<evidence type="ECO:0000256" key="2">
    <source>
        <dbReference type="ARBA" id="ARBA00022692"/>
    </source>
</evidence>
<feature type="non-terminal residue" evidence="11">
    <location>
        <position position="350"/>
    </location>
</feature>
<dbReference type="Gene3D" id="1.20.1070.10">
    <property type="entry name" value="Rhodopsin 7-helix transmembrane proteins"/>
    <property type="match status" value="1"/>
</dbReference>
<name>A0A7E6FC83_9MOLL</name>
<keyword evidence="3 8" id="KW-1133">Transmembrane helix</keyword>
<dbReference type="RefSeq" id="XP_036365354.1">
    <property type="nucleotide sequence ID" value="XM_036509461.1"/>
</dbReference>
<sequence>MTNTPNKTECDILIEYMNSRMTDVYFPVLVYLGITMVLGTTGNVVVAYVYFYKFSETATHLLIVALSVCDFVTCVVCIPLEFVMLHLSFTFRSDVMCRFIGAIVALVVINSGLIVTIIAVDRYRLICQPLKPKFTVKDSKKLIALSIITSFILCLPAAFVYSKQNRMVKECGNIGEVCSLVAYLKGNAYPLIYYVFIAVVCSSFFILIMTLYGLIGMRIRSLYVRQKKRAIQLLEHSQVLTTSLNTSNNSKPFEIPKIKVNSRKQTIRPTRTNVILFIITILWIISYFPHLVGVFWRLFIEDFDNVASYKDQRLYHFLTFSYYINCAINPYIYGLLSEQFRIELRESISN</sequence>
<evidence type="ECO:0000313" key="11">
    <source>
        <dbReference type="RefSeq" id="XP_036365354.1"/>
    </source>
</evidence>
<dbReference type="PANTHER" id="PTHR24238:SF47">
    <property type="entry name" value="ECDYSTEROIDS_DOPAMINE RECEPTOR-RELATED"/>
    <property type="match status" value="1"/>
</dbReference>
<evidence type="ECO:0000256" key="6">
    <source>
        <dbReference type="ARBA" id="ARBA00023170"/>
    </source>
</evidence>
<evidence type="ECO:0000256" key="3">
    <source>
        <dbReference type="ARBA" id="ARBA00022989"/>
    </source>
</evidence>
<dbReference type="AlphaFoldDB" id="A0A7E6FC83"/>
<dbReference type="PROSITE" id="PS50262">
    <property type="entry name" value="G_PROTEIN_RECEP_F1_2"/>
    <property type="match status" value="1"/>
</dbReference>
<evidence type="ECO:0000313" key="10">
    <source>
        <dbReference type="Proteomes" id="UP000515154"/>
    </source>
</evidence>
<reference evidence="11" key="1">
    <citation type="submission" date="2025-08" db="UniProtKB">
        <authorList>
            <consortium name="RefSeq"/>
        </authorList>
    </citation>
    <scope>IDENTIFICATION</scope>
</reference>